<sequence>MYSTLLWKVSISSTESCCLFRMMAFWRETKLWETERCAVVVL</sequence>
<organism evidence="1 2">
    <name type="scientific">Salix suchowensis</name>
    <dbReference type="NCBI Taxonomy" id="1278906"/>
    <lineage>
        <taxon>Eukaryota</taxon>
        <taxon>Viridiplantae</taxon>
        <taxon>Streptophyta</taxon>
        <taxon>Embryophyta</taxon>
        <taxon>Tracheophyta</taxon>
        <taxon>Spermatophyta</taxon>
        <taxon>Magnoliopsida</taxon>
        <taxon>eudicotyledons</taxon>
        <taxon>Gunneridae</taxon>
        <taxon>Pentapetalae</taxon>
        <taxon>rosids</taxon>
        <taxon>fabids</taxon>
        <taxon>Malpighiales</taxon>
        <taxon>Salicaceae</taxon>
        <taxon>Saliceae</taxon>
        <taxon>Salix</taxon>
    </lineage>
</organism>
<dbReference type="Proteomes" id="UP001141253">
    <property type="component" value="Chromosome 16"/>
</dbReference>
<dbReference type="EMBL" id="JAPFFI010000027">
    <property type="protein sequence ID" value="KAJ6302859.1"/>
    <property type="molecule type" value="Genomic_DNA"/>
</dbReference>
<accession>A0ABQ8ZMA9</accession>
<protein>
    <submittedName>
        <fullName evidence="1">Uncharacterized protein</fullName>
    </submittedName>
</protein>
<comment type="caution">
    <text evidence="1">The sequence shown here is derived from an EMBL/GenBank/DDBJ whole genome shotgun (WGS) entry which is preliminary data.</text>
</comment>
<evidence type="ECO:0000313" key="1">
    <source>
        <dbReference type="EMBL" id="KAJ6302859.1"/>
    </source>
</evidence>
<evidence type="ECO:0000313" key="2">
    <source>
        <dbReference type="Proteomes" id="UP001141253"/>
    </source>
</evidence>
<reference evidence="1" key="1">
    <citation type="submission" date="2022-10" db="EMBL/GenBank/DDBJ databases">
        <authorList>
            <person name="Hyden B.L."/>
            <person name="Feng K."/>
            <person name="Yates T."/>
            <person name="Jawdy S."/>
            <person name="Smart L.B."/>
            <person name="Muchero W."/>
        </authorList>
    </citation>
    <scope>NUCLEOTIDE SEQUENCE</scope>
    <source>
        <tissue evidence="1">Shoot tip</tissue>
    </source>
</reference>
<proteinExistence type="predicted"/>
<name>A0ABQ8ZMA9_9ROSI</name>
<keyword evidence="2" id="KW-1185">Reference proteome</keyword>
<gene>
    <name evidence="1" type="ORF">OIU77_016869</name>
</gene>
<reference evidence="1" key="2">
    <citation type="journal article" date="2023" name="Int. J. Mol. Sci.">
        <title>De Novo Assembly and Annotation of 11 Diverse Shrub Willow (Salix) Genomes Reveals Novel Gene Organization in Sex-Linked Regions.</title>
        <authorList>
            <person name="Hyden B."/>
            <person name="Feng K."/>
            <person name="Yates T.B."/>
            <person name="Jawdy S."/>
            <person name="Cereghino C."/>
            <person name="Smart L.B."/>
            <person name="Muchero W."/>
        </authorList>
    </citation>
    <scope>NUCLEOTIDE SEQUENCE</scope>
    <source>
        <tissue evidence="1">Shoot tip</tissue>
    </source>
</reference>